<evidence type="ECO:0000313" key="2">
    <source>
        <dbReference type="EMBL" id="KZP05795.1"/>
    </source>
</evidence>
<accession>A0A167W7U8</accession>
<reference evidence="2 3" key="1">
    <citation type="journal article" date="2016" name="Mol. Biol. Evol.">
        <title>Comparative Genomics of Early-Diverging Mushroom-Forming Fungi Provides Insights into the Origins of Lignocellulose Decay Capabilities.</title>
        <authorList>
            <person name="Nagy L.G."/>
            <person name="Riley R."/>
            <person name="Tritt A."/>
            <person name="Adam C."/>
            <person name="Daum C."/>
            <person name="Floudas D."/>
            <person name="Sun H."/>
            <person name="Yadav J.S."/>
            <person name="Pangilinan J."/>
            <person name="Larsson K.H."/>
            <person name="Matsuura K."/>
            <person name="Barry K."/>
            <person name="Labutti K."/>
            <person name="Kuo R."/>
            <person name="Ohm R.A."/>
            <person name="Bhattacharya S.S."/>
            <person name="Shirouzu T."/>
            <person name="Yoshinaga Y."/>
            <person name="Martin F.M."/>
            <person name="Grigoriev I.V."/>
            <person name="Hibbett D.S."/>
        </authorList>
    </citation>
    <scope>NUCLEOTIDE SEQUENCE [LARGE SCALE GENOMIC DNA]</scope>
    <source>
        <strain evidence="2 3">CBS 109695</strain>
    </source>
</reference>
<dbReference type="EMBL" id="KV417818">
    <property type="protein sequence ID" value="KZP05795.1"/>
    <property type="molecule type" value="Genomic_DNA"/>
</dbReference>
<evidence type="ECO:0000256" key="1">
    <source>
        <dbReference type="SAM" id="MobiDB-lite"/>
    </source>
</evidence>
<dbReference type="Proteomes" id="UP000076532">
    <property type="component" value="Unassembled WGS sequence"/>
</dbReference>
<keyword evidence="3" id="KW-1185">Reference proteome</keyword>
<evidence type="ECO:0000313" key="3">
    <source>
        <dbReference type="Proteomes" id="UP000076532"/>
    </source>
</evidence>
<dbReference type="AlphaFoldDB" id="A0A167W7U8"/>
<proteinExistence type="predicted"/>
<protein>
    <submittedName>
        <fullName evidence="2">Uncharacterized protein</fullName>
    </submittedName>
</protein>
<organism evidence="2 3">
    <name type="scientific">Athelia psychrophila</name>
    <dbReference type="NCBI Taxonomy" id="1759441"/>
    <lineage>
        <taxon>Eukaryota</taxon>
        <taxon>Fungi</taxon>
        <taxon>Dikarya</taxon>
        <taxon>Basidiomycota</taxon>
        <taxon>Agaricomycotina</taxon>
        <taxon>Agaricomycetes</taxon>
        <taxon>Agaricomycetidae</taxon>
        <taxon>Atheliales</taxon>
        <taxon>Atheliaceae</taxon>
        <taxon>Athelia</taxon>
    </lineage>
</organism>
<feature type="region of interest" description="Disordered" evidence="1">
    <location>
        <begin position="56"/>
        <end position="79"/>
    </location>
</feature>
<gene>
    <name evidence="2" type="ORF">FIBSPDRAFT_966975</name>
</gene>
<name>A0A167W7U8_9AGAM</name>
<sequence>MPTLHSLLNLHPEGIISLSATTPKAIPFRNHFNAHLISEKSDLVAKVATLVETGRREREHASAQYEEPEIEPELEFSDSGGHRINVDKPEEQVEVYPLRQTLTWLQIRSARASASSSKTKMRTLPSLIAARVGLQGVAAARTLSSPLPGNVYAGLALSQKLAHYAFARPNSPSQYHFIPYRLLWY</sequence>
<dbReference type="STRING" id="436010.A0A167W7U8"/>
<feature type="compositionally biased region" description="Acidic residues" evidence="1">
    <location>
        <begin position="66"/>
        <end position="76"/>
    </location>
</feature>